<evidence type="ECO:0000313" key="2">
    <source>
        <dbReference type="Proteomes" id="UP000030598"/>
    </source>
</evidence>
<dbReference type="RefSeq" id="WP_032524943.1">
    <property type="nucleotide sequence ID" value="NZ_CP138934.1"/>
</dbReference>
<evidence type="ECO:0000313" key="1">
    <source>
        <dbReference type="EMBL" id="KGF85430.1"/>
    </source>
</evidence>
<gene>
    <name evidence="1" type="ORF">EU91_1531</name>
</gene>
<name>A0A0A1Z7E6_PROMR</name>
<reference evidence="2" key="1">
    <citation type="journal article" date="2014" name="Sci. Data">
        <title>Genomes of diverse isolates of the marine cyanobacterium Prochlorococcus.</title>
        <authorList>
            <person name="Biller S."/>
            <person name="Berube P."/>
            <person name="Thompson J."/>
            <person name="Kelly L."/>
            <person name="Roggensack S."/>
            <person name="Awad L."/>
            <person name="Roache-Johnson K."/>
            <person name="Ding H."/>
            <person name="Giovannoni S.J."/>
            <person name="Moore L.R."/>
            <person name="Chisholm S.W."/>
        </authorList>
    </citation>
    <scope>NUCLEOTIDE SEQUENCE [LARGE SCALE GENOMIC DNA]</scope>
    <source>
        <strain evidence="2">GP2</strain>
    </source>
</reference>
<comment type="caution">
    <text evidence="1">The sequence shown here is derived from an EMBL/GenBank/DDBJ whole genome shotgun (WGS) entry which is preliminary data.</text>
</comment>
<proteinExistence type="predicted"/>
<dbReference type="eggNOG" id="ENOG5032MY1">
    <property type="taxonomic scope" value="Bacteria"/>
</dbReference>
<sequence>MEDNTAKYWFSWFYEKWEKNAPGELIEQGLTPSQIAERFVNENHDSFIQLSKKIDEKNFDALTEFMKLSESELHILKYFLKLVKMKNL</sequence>
<dbReference type="EMBL" id="JNAH01000008">
    <property type="protein sequence ID" value="KGF85430.1"/>
    <property type="molecule type" value="Genomic_DNA"/>
</dbReference>
<dbReference type="OrthoDB" id="540776at2"/>
<dbReference type="STRING" id="59925.EU91_1531"/>
<organism evidence="1 2">
    <name type="scientific">Prochlorococcus marinus str. GP2</name>
    <dbReference type="NCBI Taxonomy" id="59925"/>
    <lineage>
        <taxon>Bacteria</taxon>
        <taxon>Bacillati</taxon>
        <taxon>Cyanobacteriota</taxon>
        <taxon>Cyanophyceae</taxon>
        <taxon>Synechococcales</taxon>
        <taxon>Prochlorococcaceae</taxon>
        <taxon>Prochlorococcus</taxon>
    </lineage>
</organism>
<dbReference type="AlphaFoldDB" id="A0A0A1Z7E6"/>
<dbReference type="Proteomes" id="UP000030598">
    <property type="component" value="Unassembled WGS sequence"/>
</dbReference>
<protein>
    <submittedName>
        <fullName evidence="1">Uncharacterized protein</fullName>
    </submittedName>
</protein>
<accession>A0A0A1Z7E6</accession>